<reference evidence="1" key="1">
    <citation type="submission" date="2019-08" db="EMBL/GenBank/DDBJ databases">
        <authorList>
            <person name="Liu F."/>
        </authorList>
    </citation>
    <scope>NUCLEOTIDE SEQUENCE [LARGE SCALE GENOMIC DNA]</scope>
    <source>
        <strain evidence="1">PA1801</strain>
        <tissue evidence="1">Leaf</tissue>
    </source>
</reference>
<name>A0A5B6X2I4_9ROSI</name>
<protein>
    <recommendedName>
        <fullName evidence="3">DUF4219 domain-containing protein</fullName>
    </recommendedName>
</protein>
<proteinExistence type="predicted"/>
<keyword evidence="2" id="KW-1185">Reference proteome</keyword>
<comment type="caution">
    <text evidence="1">The sequence shown here is derived from an EMBL/GenBank/DDBJ whole genome shotgun (WGS) entry which is preliminary data.</text>
</comment>
<evidence type="ECO:0000313" key="1">
    <source>
        <dbReference type="EMBL" id="KAA3487514.1"/>
    </source>
</evidence>
<dbReference type="EMBL" id="SMMG02000001">
    <property type="protein sequence ID" value="KAA3487514.1"/>
    <property type="molecule type" value="Genomic_DNA"/>
</dbReference>
<evidence type="ECO:0000313" key="2">
    <source>
        <dbReference type="Proteomes" id="UP000325315"/>
    </source>
</evidence>
<accession>A0A5B6X2I4</accession>
<dbReference type="Proteomes" id="UP000325315">
    <property type="component" value="Unassembled WGS sequence"/>
</dbReference>
<gene>
    <name evidence="1" type="ORF">EPI10_031333</name>
</gene>
<dbReference type="AlphaFoldDB" id="A0A5B6X2I4"/>
<evidence type="ECO:0008006" key="3">
    <source>
        <dbReference type="Google" id="ProtNLM"/>
    </source>
</evidence>
<sequence length="110" mass="13263">MTSIFGSYFYEDYQSISKPLYFNGVNYSYWKTRMMLLMILQFDKSSWRAIKNEVKKIKGIYNLMLRQCTFYFVHLVWKSTIGCHLVSMPRRYEASLRSLMKNKKKPIFAL</sequence>
<organism evidence="1 2">
    <name type="scientific">Gossypium australe</name>
    <dbReference type="NCBI Taxonomy" id="47621"/>
    <lineage>
        <taxon>Eukaryota</taxon>
        <taxon>Viridiplantae</taxon>
        <taxon>Streptophyta</taxon>
        <taxon>Embryophyta</taxon>
        <taxon>Tracheophyta</taxon>
        <taxon>Spermatophyta</taxon>
        <taxon>Magnoliopsida</taxon>
        <taxon>eudicotyledons</taxon>
        <taxon>Gunneridae</taxon>
        <taxon>Pentapetalae</taxon>
        <taxon>rosids</taxon>
        <taxon>malvids</taxon>
        <taxon>Malvales</taxon>
        <taxon>Malvaceae</taxon>
        <taxon>Malvoideae</taxon>
        <taxon>Gossypium</taxon>
    </lineage>
</organism>